<organism evidence="4 5">
    <name type="scientific">Gemmata obscuriglobus</name>
    <dbReference type="NCBI Taxonomy" id="114"/>
    <lineage>
        <taxon>Bacteria</taxon>
        <taxon>Pseudomonadati</taxon>
        <taxon>Planctomycetota</taxon>
        <taxon>Planctomycetia</taxon>
        <taxon>Gemmatales</taxon>
        <taxon>Gemmataceae</taxon>
        <taxon>Gemmata</taxon>
    </lineage>
</organism>
<feature type="domain" description="Beta-lactamase-related" evidence="3">
    <location>
        <begin position="38"/>
        <end position="380"/>
    </location>
</feature>
<dbReference type="Proteomes" id="UP000245802">
    <property type="component" value="Chromosome"/>
</dbReference>
<evidence type="ECO:0000256" key="2">
    <source>
        <dbReference type="SAM" id="SignalP"/>
    </source>
</evidence>
<keyword evidence="5" id="KW-1185">Reference proteome</keyword>
<feature type="signal peptide" evidence="2">
    <location>
        <begin position="1"/>
        <end position="26"/>
    </location>
</feature>
<keyword evidence="2" id="KW-0732">Signal</keyword>
<evidence type="ECO:0000259" key="3">
    <source>
        <dbReference type="Pfam" id="PF00144"/>
    </source>
</evidence>
<dbReference type="PANTHER" id="PTHR43283:SF11">
    <property type="entry name" value="BETA-LACTAMASE-RELATED DOMAIN-CONTAINING PROTEIN"/>
    <property type="match status" value="1"/>
</dbReference>
<dbReference type="PANTHER" id="PTHR43283">
    <property type="entry name" value="BETA-LACTAMASE-RELATED"/>
    <property type="match status" value="1"/>
</dbReference>
<dbReference type="AlphaFoldDB" id="A0A2Z3H8R4"/>
<keyword evidence="1" id="KW-0378">Hydrolase</keyword>
<evidence type="ECO:0000256" key="1">
    <source>
        <dbReference type="ARBA" id="ARBA00022801"/>
    </source>
</evidence>
<dbReference type="EMBL" id="CP025958">
    <property type="protein sequence ID" value="AWM39986.1"/>
    <property type="molecule type" value="Genomic_DNA"/>
</dbReference>
<dbReference type="GO" id="GO:0016787">
    <property type="term" value="F:hydrolase activity"/>
    <property type="evidence" value="ECO:0007669"/>
    <property type="project" value="UniProtKB-KW"/>
</dbReference>
<dbReference type="KEGG" id="gog:C1280_25260"/>
<proteinExistence type="predicted"/>
<dbReference type="Pfam" id="PF00144">
    <property type="entry name" value="Beta-lactamase"/>
    <property type="match status" value="1"/>
</dbReference>
<name>A0A2Z3H8R4_9BACT</name>
<dbReference type="SUPFAM" id="SSF56601">
    <property type="entry name" value="beta-lactamase/transpeptidase-like"/>
    <property type="match status" value="1"/>
</dbReference>
<dbReference type="InterPro" id="IPR050789">
    <property type="entry name" value="Diverse_Enzym_Activities"/>
</dbReference>
<dbReference type="Gene3D" id="3.40.710.10">
    <property type="entry name" value="DD-peptidase/beta-lactamase superfamily"/>
    <property type="match status" value="1"/>
</dbReference>
<gene>
    <name evidence="4" type="ORF">C1280_25260</name>
</gene>
<protein>
    <submittedName>
        <fullName evidence="4">Esterase</fullName>
    </submittedName>
</protein>
<dbReference type="InterPro" id="IPR001466">
    <property type="entry name" value="Beta-lactam-related"/>
</dbReference>
<dbReference type="InterPro" id="IPR012338">
    <property type="entry name" value="Beta-lactam/transpept-like"/>
</dbReference>
<dbReference type="OrthoDB" id="9801061at2"/>
<evidence type="ECO:0000313" key="5">
    <source>
        <dbReference type="Proteomes" id="UP000245802"/>
    </source>
</evidence>
<reference evidence="4 5" key="1">
    <citation type="submission" date="2018-01" db="EMBL/GenBank/DDBJ databases">
        <title>G. obscuriglobus.</title>
        <authorList>
            <person name="Franke J."/>
            <person name="Blomberg W."/>
            <person name="Selmecki A."/>
        </authorList>
    </citation>
    <scope>NUCLEOTIDE SEQUENCE [LARGE SCALE GENOMIC DNA]</scope>
    <source>
        <strain evidence="4 5">DSM 5831</strain>
    </source>
</reference>
<feature type="chain" id="PRO_5016233146" evidence="2">
    <location>
        <begin position="27"/>
        <end position="392"/>
    </location>
</feature>
<sequence length="392" mass="41943">MSSKRVLRRHLCFVLLVLLGGQSARAADLDKTKLAEIDAAVAGAIKRGECPGAVVAVVHADAVVYRKAFGNRSVKPDEAVMTPDAVFDMASLTKPVATGTSVMLLVQQGKLKPEDLVSKHWPEFAANGKDKVTVEHLLLHTSGLIADNDIRDYADGRAKALERVAGLKLEAPAGTRFKYSDVGFIVLGELVERLSGTPLDQFAKKNVFEPLKMTDSGYSPAAALKARVAPTGPRDGGIILGAVHDPRAFKMGGVAGHAGLFSTADDMVRYCRMLLRDGELDGVRVLDAKTVKLFTEPHDVPVADKAPKGLKGSRSFGWDVDTSFSAPRGDRFKKGEGYGHTGFTGTSVWVDPRSKTAIIILTNRVHPSDKGNASPLRREVANIVAAAVGEKK</sequence>
<evidence type="ECO:0000313" key="4">
    <source>
        <dbReference type="EMBL" id="AWM39986.1"/>
    </source>
</evidence>
<accession>A0A2Z3H8R4</accession>